<dbReference type="RefSeq" id="WP_029098367.1">
    <property type="nucleotide sequence ID" value="NZ_JAPYYP010000003.1"/>
</dbReference>
<evidence type="ECO:0000259" key="6">
    <source>
        <dbReference type="PROSITE" id="PS50977"/>
    </source>
</evidence>
<dbReference type="PROSITE" id="PS50977">
    <property type="entry name" value="HTH_TETR_2"/>
    <property type="match status" value="1"/>
</dbReference>
<keyword evidence="3 5" id="KW-0238">DNA-binding</keyword>
<evidence type="ECO:0000313" key="7">
    <source>
        <dbReference type="EMBL" id="MDA5107412.1"/>
    </source>
</evidence>
<dbReference type="PANTHER" id="PTHR30055:SF223">
    <property type="entry name" value="HTH-TYPE TRANSCRIPTIONAL REGULATOR UIDR"/>
    <property type="match status" value="1"/>
</dbReference>
<dbReference type="Pfam" id="PF00440">
    <property type="entry name" value="TetR_N"/>
    <property type="match status" value="1"/>
</dbReference>
<dbReference type="InterPro" id="IPR009057">
    <property type="entry name" value="Homeodomain-like_sf"/>
</dbReference>
<dbReference type="PANTHER" id="PTHR30055">
    <property type="entry name" value="HTH-TYPE TRANSCRIPTIONAL REGULATOR RUTR"/>
    <property type="match status" value="1"/>
</dbReference>
<feature type="DNA-binding region" description="H-T-H motif" evidence="5">
    <location>
        <begin position="35"/>
        <end position="54"/>
    </location>
</feature>
<keyword evidence="4" id="KW-0804">Transcription</keyword>
<proteinExistence type="predicted"/>
<dbReference type="InterPro" id="IPR050109">
    <property type="entry name" value="HTH-type_TetR-like_transc_reg"/>
</dbReference>
<evidence type="ECO:0000256" key="2">
    <source>
        <dbReference type="ARBA" id="ARBA00023015"/>
    </source>
</evidence>
<dbReference type="AlphaFoldDB" id="A0A9X3TN45"/>
<reference evidence="7" key="1">
    <citation type="submission" date="2022-12" db="EMBL/GenBank/DDBJ databases">
        <title>Draft genome sequence of the thermophilic strain Brevibacillus thermoruber HT42, isolated from Los Humeros, Puebla, Mexico, with biotechnological potential.</title>
        <authorList>
            <person name="Lara Sanchez J."/>
            <person name="Solis Palacios R."/>
            <person name="Bustos Baena A.S."/>
            <person name="Ruz Baez A.E."/>
            <person name="Espinosa Luna G."/>
            <person name="Oliart Ros R.M."/>
        </authorList>
    </citation>
    <scope>NUCLEOTIDE SEQUENCE</scope>
    <source>
        <strain evidence="7">HT42</strain>
    </source>
</reference>
<feature type="domain" description="HTH tetR-type" evidence="6">
    <location>
        <begin position="12"/>
        <end position="72"/>
    </location>
</feature>
<organism evidence="7 8">
    <name type="scientific">Brevibacillus thermoruber</name>
    <dbReference type="NCBI Taxonomy" id="33942"/>
    <lineage>
        <taxon>Bacteria</taxon>
        <taxon>Bacillati</taxon>
        <taxon>Bacillota</taxon>
        <taxon>Bacilli</taxon>
        <taxon>Bacillales</taxon>
        <taxon>Paenibacillaceae</taxon>
        <taxon>Brevibacillus</taxon>
    </lineage>
</organism>
<dbReference type="GO" id="GO:0000976">
    <property type="term" value="F:transcription cis-regulatory region binding"/>
    <property type="evidence" value="ECO:0007669"/>
    <property type="project" value="TreeGrafter"/>
</dbReference>
<evidence type="ECO:0000256" key="3">
    <source>
        <dbReference type="ARBA" id="ARBA00023125"/>
    </source>
</evidence>
<dbReference type="Proteomes" id="UP001151071">
    <property type="component" value="Unassembled WGS sequence"/>
</dbReference>
<comment type="caution">
    <text evidence="7">The sequence shown here is derived from an EMBL/GenBank/DDBJ whole genome shotgun (WGS) entry which is preliminary data.</text>
</comment>
<dbReference type="SUPFAM" id="SSF48498">
    <property type="entry name" value="Tetracyclin repressor-like, C-terminal domain"/>
    <property type="match status" value="1"/>
</dbReference>
<evidence type="ECO:0000256" key="1">
    <source>
        <dbReference type="ARBA" id="ARBA00022491"/>
    </source>
</evidence>
<accession>A0A9X3TN45</accession>
<name>A0A9X3TN45_9BACL</name>
<dbReference type="Pfam" id="PF13977">
    <property type="entry name" value="TetR_C_6"/>
    <property type="match status" value="1"/>
</dbReference>
<dbReference type="SUPFAM" id="SSF46689">
    <property type="entry name" value="Homeodomain-like"/>
    <property type="match status" value="1"/>
</dbReference>
<dbReference type="InterPro" id="IPR023772">
    <property type="entry name" value="DNA-bd_HTH_TetR-type_CS"/>
</dbReference>
<dbReference type="InterPro" id="IPR001647">
    <property type="entry name" value="HTH_TetR"/>
</dbReference>
<dbReference type="InterPro" id="IPR039538">
    <property type="entry name" value="BetI_C"/>
</dbReference>
<evidence type="ECO:0000313" key="8">
    <source>
        <dbReference type="Proteomes" id="UP001151071"/>
    </source>
</evidence>
<gene>
    <name evidence="7" type="ORF">O3V59_03490</name>
</gene>
<dbReference type="PROSITE" id="PS01081">
    <property type="entry name" value="HTH_TETR_1"/>
    <property type="match status" value="1"/>
</dbReference>
<keyword evidence="8" id="KW-1185">Reference proteome</keyword>
<evidence type="ECO:0000256" key="4">
    <source>
        <dbReference type="ARBA" id="ARBA00023163"/>
    </source>
</evidence>
<keyword evidence="1" id="KW-0678">Repressor</keyword>
<protein>
    <submittedName>
        <fullName evidence="7">TetR/AcrR family transcriptional regulator</fullName>
    </submittedName>
</protein>
<dbReference type="EMBL" id="JAPYYP010000003">
    <property type="protein sequence ID" value="MDA5107412.1"/>
    <property type="molecule type" value="Genomic_DNA"/>
</dbReference>
<dbReference type="PRINTS" id="PR00455">
    <property type="entry name" value="HTHTETR"/>
</dbReference>
<keyword evidence="2" id="KW-0805">Transcription regulation</keyword>
<dbReference type="InterPro" id="IPR036271">
    <property type="entry name" value="Tet_transcr_reg_TetR-rel_C_sf"/>
</dbReference>
<dbReference type="Gene3D" id="1.10.357.10">
    <property type="entry name" value="Tetracycline Repressor, domain 2"/>
    <property type="match status" value="1"/>
</dbReference>
<dbReference type="GO" id="GO:0003700">
    <property type="term" value="F:DNA-binding transcription factor activity"/>
    <property type="evidence" value="ECO:0007669"/>
    <property type="project" value="TreeGrafter"/>
</dbReference>
<evidence type="ECO:0000256" key="5">
    <source>
        <dbReference type="PROSITE-ProRule" id="PRU00335"/>
    </source>
</evidence>
<sequence length="210" mass="24097">MTRSARSQTKADAKRAYLIEQATRCLAEKGYARVSLRDIARESGVSLGILHYYFASKEDLLLAVISGYKERFLRELEQELLSAPLEGWMDRLLAVLRRALVEDQAVHRLWYDFQVQAMYLPAFRDGVREIRARLFELIGEMLDRLRREAGLSPLTEADEAVPLLYSLIDGLFFQALLHEADDPEQTVNRLEQALPRMLALLLSPSSQTER</sequence>